<protein>
    <submittedName>
        <fullName evidence="5">DNA modification methylase</fullName>
    </submittedName>
</protein>
<keyword evidence="3" id="KW-0808">Transferase</keyword>
<evidence type="ECO:0000313" key="6">
    <source>
        <dbReference type="Proteomes" id="UP000231292"/>
    </source>
</evidence>
<dbReference type="Gene3D" id="3.90.1530.10">
    <property type="entry name" value="Conserved hypothetical protein from pyrococcus furiosus pfu- 392566-001, ParB domain"/>
    <property type="match status" value="1"/>
</dbReference>
<dbReference type="EMBL" id="PCRK01000161">
    <property type="protein sequence ID" value="PIP18806.1"/>
    <property type="molecule type" value="Genomic_DNA"/>
</dbReference>
<comment type="caution">
    <text evidence="5">The sequence shown here is derived from an EMBL/GenBank/DDBJ whole genome shotgun (WGS) entry which is preliminary data.</text>
</comment>
<dbReference type="InterPro" id="IPR036086">
    <property type="entry name" value="ParB/Sulfiredoxin_sf"/>
</dbReference>
<accession>A0A2G9YHV6</accession>
<dbReference type="Pfam" id="PF02195">
    <property type="entry name" value="ParB_N"/>
    <property type="match status" value="1"/>
</dbReference>
<reference evidence="5 6" key="1">
    <citation type="submission" date="2017-09" db="EMBL/GenBank/DDBJ databases">
        <title>Depth-based differentiation of microbial function through sediment-hosted aquifers and enrichment of novel symbionts in the deep terrestrial subsurface.</title>
        <authorList>
            <person name="Probst A.J."/>
            <person name="Ladd B."/>
            <person name="Jarett J.K."/>
            <person name="Geller-Mcgrath D.E."/>
            <person name="Sieber C.M."/>
            <person name="Emerson J.B."/>
            <person name="Anantharaman K."/>
            <person name="Thomas B.C."/>
            <person name="Malmstrom R."/>
            <person name="Stieglmeier M."/>
            <person name="Klingl A."/>
            <person name="Woyke T."/>
            <person name="Ryan C.M."/>
            <person name="Banfield J.F."/>
        </authorList>
    </citation>
    <scope>NUCLEOTIDE SEQUENCE [LARGE SCALE GENOMIC DNA]</scope>
    <source>
        <strain evidence="5">CG23_combo_of_CG06-09_8_20_14_all_41_10</strain>
    </source>
</reference>
<dbReference type="GO" id="GO:0003677">
    <property type="term" value="F:DNA binding"/>
    <property type="evidence" value="ECO:0007669"/>
    <property type="project" value="InterPro"/>
</dbReference>
<feature type="domain" description="ParB-like N-terminal" evidence="4">
    <location>
        <begin position="4"/>
        <end position="93"/>
    </location>
</feature>
<dbReference type="Gene3D" id="3.40.50.150">
    <property type="entry name" value="Vaccinia Virus protein VP39"/>
    <property type="match status" value="1"/>
</dbReference>
<dbReference type="GO" id="GO:0008170">
    <property type="term" value="F:N-methyltransferase activity"/>
    <property type="evidence" value="ECO:0007669"/>
    <property type="project" value="InterPro"/>
</dbReference>
<evidence type="ECO:0000256" key="3">
    <source>
        <dbReference type="ARBA" id="ARBA00022679"/>
    </source>
</evidence>
<dbReference type="SUPFAM" id="SSF110849">
    <property type="entry name" value="ParB/Sulfiredoxin"/>
    <property type="match status" value="1"/>
</dbReference>
<dbReference type="InterPro" id="IPR002052">
    <property type="entry name" value="DNA_methylase_N6_adenine_CS"/>
</dbReference>
<dbReference type="AlphaFoldDB" id="A0A2G9YHV6"/>
<sequence length="345" mass="38961">MDIQKIEVNKINPAAYNPRVDLKPGDSEYEKLKQSINTFGYVEPLVWNKQTGNLVGGHQRLKILIEQGAAEVEVSVVDLPIDKEKALNLALNKIRGDWDDGKLAALLEELNQNPNLDMNLTGFEAPEISEILDRAEEAKEDGFDLEGELNNIGNEAVTKQGDLIELGSHKLLCGDSSKPEDVARLLGDSKVSLIFSDPPYSVSYYGGNRPTPEKARPKACRNWKKIYNDNLSQEEYEKWLKQILTNISPYVASGAPFYIWNGHRQFGPMHLMLVELGFHTTCVITWAKESFALGYGDYNQQTEFCLYGWKEDNGAHNWYGPVNESTLWQVRRDPTASYVHPTQKP</sequence>
<proteinExistence type="inferred from homology"/>
<dbReference type="PROSITE" id="PS00092">
    <property type="entry name" value="N6_MTASE"/>
    <property type="match status" value="1"/>
</dbReference>
<evidence type="ECO:0000256" key="2">
    <source>
        <dbReference type="ARBA" id="ARBA00022603"/>
    </source>
</evidence>
<keyword evidence="2 5" id="KW-0489">Methyltransferase</keyword>
<dbReference type="GO" id="GO:0032259">
    <property type="term" value="P:methylation"/>
    <property type="evidence" value="ECO:0007669"/>
    <property type="project" value="UniProtKB-KW"/>
</dbReference>
<comment type="similarity">
    <text evidence="1">Belongs to the N(4)/N(6)-methyltransferase family.</text>
</comment>
<evidence type="ECO:0000313" key="5">
    <source>
        <dbReference type="EMBL" id="PIP18806.1"/>
    </source>
</evidence>
<evidence type="ECO:0000259" key="4">
    <source>
        <dbReference type="SMART" id="SM00470"/>
    </source>
</evidence>
<dbReference type="InterPro" id="IPR002941">
    <property type="entry name" value="DNA_methylase_N4/N6"/>
</dbReference>
<dbReference type="InterPro" id="IPR029063">
    <property type="entry name" value="SAM-dependent_MTases_sf"/>
</dbReference>
<dbReference type="Proteomes" id="UP000231292">
    <property type="component" value="Unassembled WGS sequence"/>
</dbReference>
<feature type="non-terminal residue" evidence="5">
    <location>
        <position position="345"/>
    </location>
</feature>
<evidence type="ECO:0000256" key="1">
    <source>
        <dbReference type="ARBA" id="ARBA00006594"/>
    </source>
</evidence>
<dbReference type="SMART" id="SM00470">
    <property type="entry name" value="ParB"/>
    <property type="match status" value="1"/>
</dbReference>
<organism evidence="5 6">
    <name type="scientific">Candidatus Sherwoodlollariibacterium unditelluris</name>
    <dbReference type="NCBI Taxonomy" id="1974757"/>
    <lineage>
        <taxon>Bacteria</taxon>
        <taxon>Pseudomonadati</taxon>
        <taxon>Candidatus Omnitrophota</taxon>
        <taxon>Candidatus Sherwoodlollariibacterium</taxon>
    </lineage>
</organism>
<dbReference type="SUPFAM" id="SSF53335">
    <property type="entry name" value="S-adenosyl-L-methionine-dependent methyltransferases"/>
    <property type="match status" value="1"/>
</dbReference>
<gene>
    <name evidence="5" type="ORF">COX41_06255</name>
</gene>
<dbReference type="InterPro" id="IPR003115">
    <property type="entry name" value="ParB_N"/>
</dbReference>
<name>A0A2G9YHV6_9BACT</name>
<dbReference type="Pfam" id="PF01555">
    <property type="entry name" value="N6_N4_Mtase"/>
    <property type="match status" value="1"/>
</dbReference>
<dbReference type="CDD" id="cd16401">
    <property type="entry name" value="ParB_N_like_MT"/>
    <property type="match status" value="1"/>
</dbReference>